<dbReference type="Proteomes" id="UP001479436">
    <property type="component" value="Unassembled WGS sequence"/>
</dbReference>
<comment type="caution">
    <text evidence="3">The sequence shown here is derived from an EMBL/GenBank/DDBJ whole genome shotgun (WGS) entry which is preliminary data.</text>
</comment>
<protein>
    <recommendedName>
        <fullName evidence="2">Peptidase A1 domain-containing protein</fullName>
    </recommendedName>
</protein>
<dbReference type="InterPro" id="IPR021109">
    <property type="entry name" value="Peptidase_aspartic_dom_sf"/>
</dbReference>
<evidence type="ECO:0000259" key="2">
    <source>
        <dbReference type="PROSITE" id="PS51767"/>
    </source>
</evidence>
<evidence type="ECO:0000313" key="4">
    <source>
        <dbReference type="Proteomes" id="UP001479436"/>
    </source>
</evidence>
<name>A0ABR2WSS1_9FUNG</name>
<evidence type="ECO:0000256" key="1">
    <source>
        <dbReference type="ARBA" id="ARBA00007447"/>
    </source>
</evidence>
<dbReference type="PANTHER" id="PTHR47966">
    <property type="entry name" value="BETA-SITE APP-CLEAVING ENZYME, ISOFORM A-RELATED"/>
    <property type="match status" value="1"/>
</dbReference>
<proteinExistence type="inferred from homology"/>
<organism evidence="3 4">
    <name type="scientific">Basidiobolus ranarum</name>
    <dbReference type="NCBI Taxonomy" id="34480"/>
    <lineage>
        <taxon>Eukaryota</taxon>
        <taxon>Fungi</taxon>
        <taxon>Fungi incertae sedis</taxon>
        <taxon>Zoopagomycota</taxon>
        <taxon>Entomophthoromycotina</taxon>
        <taxon>Basidiobolomycetes</taxon>
        <taxon>Basidiobolales</taxon>
        <taxon>Basidiobolaceae</taxon>
        <taxon>Basidiobolus</taxon>
    </lineage>
</organism>
<dbReference type="Pfam" id="PF00026">
    <property type="entry name" value="Asp"/>
    <property type="match status" value="1"/>
</dbReference>
<dbReference type="PANTHER" id="PTHR47966:SF51">
    <property type="entry name" value="BETA-SITE APP-CLEAVING ENZYME, ISOFORM A-RELATED"/>
    <property type="match status" value="1"/>
</dbReference>
<feature type="domain" description="Peptidase A1" evidence="2">
    <location>
        <begin position="1"/>
        <end position="147"/>
    </location>
</feature>
<evidence type="ECO:0000313" key="3">
    <source>
        <dbReference type="EMBL" id="KAK9764555.1"/>
    </source>
</evidence>
<dbReference type="InterPro" id="IPR001461">
    <property type="entry name" value="Aspartic_peptidase_A1"/>
</dbReference>
<keyword evidence="4" id="KW-1185">Reference proteome</keyword>
<dbReference type="InterPro" id="IPR033121">
    <property type="entry name" value="PEPTIDASE_A1"/>
</dbReference>
<dbReference type="PROSITE" id="PS51767">
    <property type="entry name" value="PEPTIDASE_A1"/>
    <property type="match status" value="1"/>
</dbReference>
<reference evidence="3 4" key="1">
    <citation type="submission" date="2023-04" db="EMBL/GenBank/DDBJ databases">
        <title>Genome of Basidiobolus ranarum AG-B5.</title>
        <authorList>
            <person name="Stajich J.E."/>
            <person name="Carter-House D."/>
            <person name="Gryganskyi A."/>
        </authorList>
    </citation>
    <scope>NUCLEOTIDE SEQUENCE [LARGE SCALE GENOMIC DNA]</scope>
    <source>
        <strain evidence="3 4">AG-B5</strain>
    </source>
</reference>
<dbReference type="EMBL" id="JASJQH010000406">
    <property type="protein sequence ID" value="KAK9764555.1"/>
    <property type="molecule type" value="Genomic_DNA"/>
</dbReference>
<sequence length="151" mass="16520">MDGSLWFSPLVRGEHGWQIRLEGIQVGPSVIETTKPIVIDSGSAFITIGSDVAAAVHENIMGATYIRRRGWYIPCQGTSLNDVSFIFSGKPFGIPGTMLPTAKRSTLDPNLCYSGIQETPGAWVIGLNWFEFNYVAFDADSKRIGIAPIRI</sequence>
<dbReference type="SUPFAM" id="SSF50630">
    <property type="entry name" value="Acid proteases"/>
    <property type="match status" value="1"/>
</dbReference>
<gene>
    <name evidence="3" type="ORF">K7432_007835</name>
</gene>
<accession>A0ABR2WSS1</accession>
<dbReference type="Gene3D" id="2.40.70.10">
    <property type="entry name" value="Acid Proteases"/>
    <property type="match status" value="1"/>
</dbReference>
<comment type="similarity">
    <text evidence="1">Belongs to the peptidase A1 family.</text>
</comment>